<dbReference type="SUPFAM" id="SSF46894">
    <property type="entry name" value="C-terminal effector domain of the bipartite response regulators"/>
    <property type="match status" value="1"/>
</dbReference>
<dbReference type="Pfam" id="PF00486">
    <property type="entry name" value="Trans_reg_C"/>
    <property type="match status" value="1"/>
</dbReference>
<keyword evidence="1 2" id="KW-0238">DNA-binding</keyword>
<evidence type="ECO:0000256" key="3">
    <source>
        <dbReference type="SAM" id="MobiDB-lite"/>
    </source>
</evidence>
<dbReference type="InterPro" id="IPR036388">
    <property type="entry name" value="WH-like_DNA-bd_sf"/>
</dbReference>
<proteinExistence type="predicted"/>
<dbReference type="SMART" id="SM00862">
    <property type="entry name" value="Trans_reg_C"/>
    <property type="match status" value="1"/>
</dbReference>
<reference evidence="5 6" key="1">
    <citation type="submission" date="2018-08" db="EMBL/GenBank/DDBJ databases">
        <authorList>
            <person name="Khan S.A."/>
            <person name="Jeon C.O."/>
            <person name="Chun B.H."/>
            <person name="Jeong S.E."/>
        </authorList>
    </citation>
    <scope>NUCLEOTIDE SEQUENCE [LARGE SCALE GENOMIC DNA]</scope>
    <source>
        <strain evidence="5 6">S-16</strain>
    </source>
</reference>
<dbReference type="EMBL" id="QUSW01000006">
    <property type="protein sequence ID" value="RQP22722.1"/>
    <property type="molecule type" value="Genomic_DNA"/>
</dbReference>
<evidence type="ECO:0000256" key="1">
    <source>
        <dbReference type="ARBA" id="ARBA00023125"/>
    </source>
</evidence>
<dbReference type="PROSITE" id="PS51755">
    <property type="entry name" value="OMPR_PHOB"/>
    <property type="match status" value="1"/>
</dbReference>
<dbReference type="Proteomes" id="UP000267464">
    <property type="component" value="Unassembled WGS sequence"/>
</dbReference>
<name>A0A3N7IV92_9BURK</name>
<dbReference type="SMART" id="SM00382">
    <property type="entry name" value="AAA"/>
    <property type="match status" value="1"/>
</dbReference>
<dbReference type="Gene3D" id="1.10.10.10">
    <property type="entry name" value="Winged helix-like DNA-binding domain superfamily/Winged helix DNA-binding domain"/>
    <property type="match status" value="1"/>
</dbReference>
<dbReference type="PANTHER" id="PTHR47691:SF3">
    <property type="entry name" value="HTH-TYPE TRANSCRIPTIONAL REGULATOR RV0890C-RELATED"/>
    <property type="match status" value="1"/>
</dbReference>
<evidence type="ECO:0000313" key="6">
    <source>
        <dbReference type="Proteomes" id="UP000267464"/>
    </source>
</evidence>
<organism evidence="5 6">
    <name type="scientific">Piscinibacter terrae</name>
    <dbReference type="NCBI Taxonomy" id="2496871"/>
    <lineage>
        <taxon>Bacteria</taxon>
        <taxon>Pseudomonadati</taxon>
        <taxon>Pseudomonadota</taxon>
        <taxon>Betaproteobacteria</taxon>
        <taxon>Burkholderiales</taxon>
        <taxon>Sphaerotilaceae</taxon>
        <taxon>Piscinibacter</taxon>
    </lineage>
</organism>
<gene>
    <name evidence="5" type="ORF">DZC73_20700</name>
</gene>
<dbReference type="SUPFAM" id="SSF52540">
    <property type="entry name" value="P-loop containing nucleoside triphosphate hydrolases"/>
    <property type="match status" value="1"/>
</dbReference>
<dbReference type="GO" id="GO:0006355">
    <property type="term" value="P:regulation of DNA-templated transcription"/>
    <property type="evidence" value="ECO:0007669"/>
    <property type="project" value="InterPro"/>
</dbReference>
<dbReference type="InterPro" id="IPR027417">
    <property type="entry name" value="P-loop_NTPase"/>
</dbReference>
<comment type="caution">
    <text evidence="5">The sequence shown here is derived from an EMBL/GenBank/DDBJ whole genome shotgun (WGS) entry which is preliminary data.</text>
</comment>
<dbReference type="Pfam" id="PF13401">
    <property type="entry name" value="AAA_22"/>
    <property type="match status" value="1"/>
</dbReference>
<dbReference type="GO" id="GO:0016887">
    <property type="term" value="F:ATP hydrolysis activity"/>
    <property type="evidence" value="ECO:0007669"/>
    <property type="project" value="InterPro"/>
</dbReference>
<dbReference type="InterPro" id="IPR049945">
    <property type="entry name" value="AAA_22"/>
</dbReference>
<reference evidence="5 6" key="2">
    <citation type="submission" date="2018-12" db="EMBL/GenBank/DDBJ databases">
        <title>Rhizobacter gummiphilus sp. nov., a rubber-degrading bacterium isolated from the soil of a botanical garden in Japan.</title>
        <authorList>
            <person name="Shunsuke S.S."/>
        </authorList>
    </citation>
    <scope>NUCLEOTIDE SEQUENCE [LARGE SCALE GENOMIC DNA]</scope>
    <source>
        <strain evidence="5 6">S-16</strain>
    </source>
</reference>
<protein>
    <recommendedName>
        <fullName evidence="4">OmpR/PhoB-type domain-containing protein</fullName>
    </recommendedName>
</protein>
<dbReference type="Pfam" id="PF25872">
    <property type="entry name" value="HTH_77"/>
    <property type="match status" value="1"/>
</dbReference>
<dbReference type="InterPro" id="IPR003593">
    <property type="entry name" value="AAA+_ATPase"/>
</dbReference>
<evidence type="ECO:0000256" key="2">
    <source>
        <dbReference type="PROSITE-ProRule" id="PRU01091"/>
    </source>
</evidence>
<dbReference type="InterPro" id="IPR058852">
    <property type="entry name" value="HTH_77"/>
</dbReference>
<feature type="region of interest" description="Disordered" evidence="3">
    <location>
        <begin position="35"/>
        <end position="71"/>
    </location>
</feature>
<feature type="domain" description="OmpR/PhoB-type" evidence="4">
    <location>
        <begin position="74"/>
        <end position="167"/>
    </location>
</feature>
<keyword evidence="6" id="KW-1185">Reference proteome</keyword>
<dbReference type="CDD" id="cd00383">
    <property type="entry name" value="trans_reg_C"/>
    <property type="match status" value="1"/>
</dbReference>
<sequence>MRFSVGAAPPGCGGLSVQKWKSIDSMQRSIQALDSSPYSDSSVDLESLPGKLGNLSSHSPGRRPSTRDSPVTTDARYVFDDVELRASERRLLIGGQVANIGSRAFNLLLMLVTHRDRLVTKDELIEAVWPNVVVDQNNLVVQIASLRKLLGNQAIVTIPGRGYKFSVPGVQVLRAHELPRRDQPLAAPLRHAPLLGRREEVRRVGELLRMHRVVTLTGASGIGKTRLAQHLCEELSPAFRDGSAWVELASASDGRLVIDALARALNLDLRAADPLPGLMHAMQNRRMLMVIDNVEAVADDVARVVHALCESAPGVRFLLTSQVPLRITQEKELRLGPLSVPTHVLPVAEALQHGAVALFADRAQAMDHRFALDDANVGTVIGICRRLDGIALAIEMAASRVSLLGVDELAQALEQRLDLLLSTRKDVPERHQTLRRALDWSHGLLAETERLALRRLSVFTGSFSLDAALDVLTGDESATPESARWDGLDALTELVDRSLVIVEPGEPPRYRLYESTRQFAAEQLAASGEEESCRRRHALAMRRIVLALFDQRLRDWDHAHAGVALELDNAREALSWALRADPLTAVMLAPPISWGLVTSSTAALDIWRATEALLSDDMPLHVRAQWAGSASIFRLPCWLPRRVEWARTAIDLWRGTGESQGLQLALLNASRLLAQDDPAQCRDWLAEADALNAPGMAPGLRAMRADVEAQAALDAGDTGAAIAAFEQALRAAAASHNSFIMQLLSRELARARMVQATSQPDHREAA</sequence>
<evidence type="ECO:0000313" key="5">
    <source>
        <dbReference type="EMBL" id="RQP22722.1"/>
    </source>
</evidence>
<dbReference type="PANTHER" id="PTHR47691">
    <property type="entry name" value="REGULATOR-RELATED"/>
    <property type="match status" value="1"/>
</dbReference>
<dbReference type="Gene3D" id="3.40.50.300">
    <property type="entry name" value="P-loop containing nucleotide triphosphate hydrolases"/>
    <property type="match status" value="1"/>
</dbReference>
<dbReference type="AlphaFoldDB" id="A0A3N7IV92"/>
<dbReference type="GO" id="GO:0003677">
    <property type="term" value="F:DNA binding"/>
    <property type="evidence" value="ECO:0007669"/>
    <property type="project" value="UniProtKB-UniRule"/>
</dbReference>
<dbReference type="InterPro" id="IPR016032">
    <property type="entry name" value="Sig_transdc_resp-reg_C-effctor"/>
</dbReference>
<dbReference type="InterPro" id="IPR001867">
    <property type="entry name" value="OmpR/PhoB-type_DNA-bd"/>
</dbReference>
<feature type="compositionally biased region" description="Polar residues" evidence="3">
    <location>
        <begin position="35"/>
        <end position="44"/>
    </location>
</feature>
<feature type="DNA-binding region" description="OmpR/PhoB-type" evidence="2">
    <location>
        <begin position="74"/>
        <end position="167"/>
    </location>
</feature>
<dbReference type="GO" id="GO:0000160">
    <property type="term" value="P:phosphorelay signal transduction system"/>
    <property type="evidence" value="ECO:0007669"/>
    <property type="project" value="InterPro"/>
</dbReference>
<accession>A0A3N7IV92</accession>
<evidence type="ECO:0000259" key="4">
    <source>
        <dbReference type="PROSITE" id="PS51755"/>
    </source>
</evidence>